<dbReference type="InterPro" id="IPR001613">
    <property type="entry name" value="Flavin_amine_oxidase"/>
</dbReference>
<name>A0AAD4AHM7_9GAMM</name>
<evidence type="ECO:0000259" key="5">
    <source>
        <dbReference type="Pfam" id="PF01593"/>
    </source>
</evidence>
<dbReference type="GO" id="GO:0016491">
    <property type="term" value="F:oxidoreductase activity"/>
    <property type="evidence" value="ECO:0007669"/>
    <property type="project" value="UniProtKB-KW"/>
</dbReference>
<dbReference type="PANTHER" id="PTHR43563:SF1">
    <property type="entry name" value="AMINE OXIDASE [FLAVIN-CONTAINING] B"/>
    <property type="match status" value="1"/>
</dbReference>
<dbReference type="Gene3D" id="3.90.660.10">
    <property type="match status" value="1"/>
</dbReference>
<dbReference type="InterPro" id="IPR002937">
    <property type="entry name" value="Amino_oxidase"/>
</dbReference>
<evidence type="ECO:0000256" key="1">
    <source>
        <dbReference type="ARBA" id="ARBA00001974"/>
    </source>
</evidence>
<dbReference type="AlphaFoldDB" id="A0AAD4AHM7"/>
<dbReference type="SUPFAM" id="SSF51905">
    <property type="entry name" value="FAD/NAD(P)-binding domain"/>
    <property type="match status" value="1"/>
</dbReference>
<evidence type="ECO:0000256" key="4">
    <source>
        <dbReference type="PIRSR" id="PIRSR601613-1"/>
    </source>
</evidence>
<proteinExistence type="inferred from homology"/>
<reference evidence="6" key="1">
    <citation type="journal article" date="2012" name="J. Bacteriol.">
        <title>Genome sequences of type strains of seven species of the marine bacterium Pseudoalteromonas.</title>
        <authorList>
            <person name="Xie B.B."/>
            <person name="Shu Y.L."/>
            <person name="Qin Q.L."/>
            <person name="Rong J.C."/>
            <person name="Zhang X.Y."/>
            <person name="Chen X.L."/>
            <person name="Shi M."/>
            <person name="He H.L."/>
            <person name="Zhou B.C."/>
            <person name="Zhang Y.Z."/>
        </authorList>
    </citation>
    <scope>NUCLEOTIDE SEQUENCE</scope>
    <source>
        <strain evidence="6">DSM 8771</strain>
    </source>
</reference>
<comment type="cofactor">
    <cofactor evidence="1">
        <name>FAD</name>
        <dbReference type="ChEBI" id="CHEBI:57692"/>
    </cofactor>
</comment>
<dbReference type="Pfam" id="PF01593">
    <property type="entry name" value="Amino_oxidase"/>
    <property type="match status" value="1"/>
</dbReference>
<feature type="binding site" evidence="4">
    <location>
        <begin position="56"/>
        <end position="57"/>
    </location>
    <ligand>
        <name>FAD</name>
        <dbReference type="ChEBI" id="CHEBI:57692"/>
    </ligand>
</feature>
<dbReference type="Proteomes" id="UP000016487">
    <property type="component" value="Unassembled WGS sequence"/>
</dbReference>
<dbReference type="EMBL" id="AHBZ03000021">
    <property type="protein sequence ID" value="KAF7769878.1"/>
    <property type="molecule type" value="Genomic_DNA"/>
</dbReference>
<accession>A0AAD4AHM7</accession>
<dbReference type="SUPFAM" id="SSF54373">
    <property type="entry name" value="FAD-linked reductases, C-terminal domain"/>
    <property type="match status" value="1"/>
</dbReference>
<feature type="domain" description="Amine oxidase" evidence="5">
    <location>
        <begin position="36"/>
        <end position="467"/>
    </location>
</feature>
<comment type="similarity">
    <text evidence="2">Belongs to the flavin monoamine oxidase family.</text>
</comment>
<comment type="caution">
    <text evidence="6">The sequence shown here is derived from an EMBL/GenBank/DDBJ whole genome shotgun (WGS) entry which is preliminary data.</text>
</comment>
<dbReference type="Gene3D" id="3.50.50.60">
    <property type="entry name" value="FAD/NAD(P)-binding domain"/>
    <property type="match status" value="1"/>
</dbReference>
<keyword evidence="3" id="KW-0560">Oxidoreductase</keyword>
<sequence length="472" mass="52225">MSLILTACGNNNDNVQDTTPDPVTTIKSAIVVGAGLSGLTAAYELEQIGYQVTLIEAKDHIGGRVGTLNIGDQHGEVGGEFIDGETVHTHIHQYANQFGVELAETGYSGDTESGAYYVKGKLVSYTEFDDNFDPDVVNDYYRFYDELDLLTAAIPDPDKPAELEQAIEYDLMTTQTWIDQLHLNPSAKLLAEQWVRGEFDEPSDLSLLHVVQYAKVYESVNEDDVEAFRFLKGGKAMVDAFADNITGTIILGQPVTRIAQVDNVISVTTANGDVHTSDVIVVTVPLRVLDKIAFSPELPEKLNEAAQALNYGSHSKVLLKYDTRFWLNQGLGGDTIVTGLPTGWTWETTERQGGEGGILITYTSGDYSQIQKHWSDEDIIDARLEEIELMYPNSSKYFVEASVHSWINDEWTQGGFLAYGPGQITQYWGAFQEPVGRIYFAGEHTDTRYLGFMEGAVRSGVRVSEQIDELNL</sequence>
<feature type="binding site" evidence="4">
    <location>
        <position position="255"/>
    </location>
    <ligand>
        <name>FAD</name>
        <dbReference type="ChEBI" id="CHEBI:57692"/>
    </ligand>
</feature>
<gene>
    <name evidence="6" type="primary">aofH</name>
    <name evidence="6" type="ORF">PCIT_a2796</name>
</gene>
<reference evidence="6" key="2">
    <citation type="submission" date="2015-03" db="EMBL/GenBank/DDBJ databases">
        <title>Genome sequence of Pseudoalteromonas citrea.</title>
        <authorList>
            <person name="Xie B.-B."/>
            <person name="Rong J.-C."/>
            <person name="Qin Q.-L."/>
            <person name="Zhang Y.-Z."/>
        </authorList>
    </citation>
    <scope>NUCLEOTIDE SEQUENCE</scope>
    <source>
        <strain evidence="6">DSM 8771</strain>
    </source>
</reference>
<organism evidence="6 7">
    <name type="scientific">Pseudoalteromonas citrea</name>
    <dbReference type="NCBI Taxonomy" id="43655"/>
    <lineage>
        <taxon>Bacteria</taxon>
        <taxon>Pseudomonadati</taxon>
        <taxon>Pseudomonadota</taxon>
        <taxon>Gammaproteobacteria</taxon>
        <taxon>Alteromonadales</taxon>
        <taxon>Pseudoalteromonadaceae</taxon>
        <taxon>Pseudoalteromonas</taxon>
    </lineage>
</organism>
<dbReference type="PRINTS" id="PR00757">
    <property type="entry name" value="AMINEOXDASEF"/>
</dbReference>
<evidence type="ECO:0000256" key="3">
    <source>
        <dbReference type="ARBA" id="ARBA00023002"/>
    </source>
</evidence>
<dbReference type="InterPro" id="IPR036188">
    <property type="entry name" value="FAD/NAD-bd_sf"/>
</dbReference>
<dbReference type="InterPro" id="IPR050703">
    <property type="entry name" value="Flavin_MAO"/>
</dbReference>
<protein>
    <submittedName>
        <fullName evidence="6">Monoamine oxidase</fullName>
    </submittedName>
</protein>
<evidence type="ECO:0000256" key="2">
    <source>
        <dbReference type="ARBA" id="ARBA00005995"/>
    </source>
</evidence>
<feature type="binding site" evidence="4">
    <location>
        <position position="37"/>
    </location>
    <ligand>
        <name>FAD</name>
        <dbReference type="ChEBI" id="CHEBI:57692"/>
    </ligand>
</feature>
<evidence type="ECO:0000313" key="7">
    <source>
        <dbReference type="Proteomes" id="UP000016487"/>
    </source>
</evidence>
<evidence type="ECO:0000313" key="6">
    <source>
        <dbReference type="EMBL" id="KAF7769878.1"/>
    </source>
</evidence>
<dbReference type="PANTHER" id="PTHR43563">
    <property type="entry name" value="AMINE OXIDASE"/>
    <property type="match status" value="1"/>
</dbReference>
<dbReference type="Gene3D" id="1.10.405.10">
    <property type="entry name" value="Guanine Nucleotide Dissociation Inhibitor, domain 1"/>
    <property type="match status" value="1"/>
</dbReference>